<dbReference type="Proteomes" id="UP000283254">
    <property type="component" value="Unassembled WGS sequence"/>
</dbReference>
<feature type="domain" description="FecR protein" evidence="1">
    <location>
        <begin position="134"/>
        <end position="231"/>
    </location>
</feature>
<dbReference type="PANTHER" id="PTHR30273">
    <property type="entry name" value="PERIPLASMIC SIGNAL SENSOR AND SIGMA FACTOR ACTIVATOR FECR-RELATED"/>
    <property type="match status" value="1"/>
</dbReference>
<dbReference type="InterPro" id="IPR012373">
    <property type="entry name" value="Ferrdict_sens_TM"/>
</dbReference>
<dbReference type="PANTHER" id="PTHR30273:SF2">
    <property type="entry name" value="PROTEIN FECR"/>
    <property type="match status" value="1"/>
</dbReference>
<evidence type="ECO:0000313" key="4">
    <source>
        <dbReference type="Proteomes" id="UP000283254"/>
    </source>
</evidence>
<protein>
    <recommendedName>
        <fullName evidence="5">Iron dicitrate transport regulator FecR</fullName>
    </recommendedName>
</protein>
<dbReference type="Gene3D" id="2.60.120.1440">
    <property type="match status" value="1"/>
</dbReference>
<keyword evidence="4" id="KW-1185">Reference proteome</keyword>
<dbReference type="Pfam" id="PF04773">
    <property type="entry name" value="FecR"/>
    <property type="match status" value="1"/>
</dbReference>
<dbReference type="InterPro" id="IPR032623">
    <property type="entry name" value="FecR_N"/>
</dbReference>
<evidence type="ECO:0000313" key="3">
    <source>
        <dbReference type="EMBL" id="RNF30348.1"/>
    </source>
</evidence>
<dbReference type="AlphaFoldDB" id="A0A422QK56"/>
<feature type="domain" description="FecR N-terminal" evidence="2">
    <location>
        <begin position="16"/>
        <end position="54"/>
    </location>
</feature>
<organism evidence="3 4">
    <name type="scientific">Massilia aurea</name>
    <dbReference type="NCBI Taxonomy" id="373040"/>
    <lineage>
        <taxon>Bacteria</taxon>
        <taxon>Pseudomonadati</taxon>
        <taxon>Pseudomonadota</taxon>
        <taxon>Betaproteobacteria</taxon>
        <taxon>Burkholderiales</taxon>
        <taxon>Oxalobacteraceae</taxon>
        <taxon>Telluria group</taxon>
        <taxon>Massilia</taxon>
    </lineage>
</organism>
<dbReference type="Pfam" id="PF16220">
    <property type="entry name" value="DUF4880"/>
    <property type="match status" value="1"/>
</dbReference>
<reference evidence="3" key="1">
    <citation type="submission" date="2014-10" db="EMBL/GenBank/DDBJ databases">
        <title>Massilia sp. genome.</title>
        <authorList>
            <person name="Xu B."/>
            <person name="Dai L."/>
            <person name="Huang Z."/>
        </authorList>
    </citation>
    <scope>NUCLEOTIDE SEQUENCE [LARGE SCALE GENOMIC DNA]</scope>
    <source>
        <strain evidence="3">CFS-1</strain>
    </source>
</reference>
<dbReference type="InterPro" id="IPR006860">
    <property type="entry name" value="FecR"/>
</dbReference>
<proteinExistence type="predicted"/>
<gene>
    <name evidence="3" type="ORF">NM04_13085</name>
</gene>
<evidence type="ECO:0008006" key="5">
    <source>
        <dbReference type="Google" id="ProtNLM"/>
    </source>
</evidence>
<name>A0A422QK56_9BURK</name>
<dbReference type="EMBL" id="JSAB01000122">
    <property type="protein sequence ID" value="RNF30348.1"/>
    <property type="molecule type" value="Genomic_DNA"/>
</dbReference>
<comment type="caution">
    <text evidence="3">The sequence shown here is derived from an EMBL/GenBank/DDBJ whole genome shotgun (WGS) entry which is preliminary data.</text>
</comment>
<dbReference type="Gene3D" id="3.55.50.30">
    <property type="match status" value="1"/>
</dbReference>
<dbReference type="GO" id="GO:0016989">
    <property type="term" value="F:sigma factor antagonist activity"/>
    <property type="evidence" value="ECO:0007669"/>
    <property type="project" value="TreeGrafter"/>
</dbReference>
<dbReference type="PIRSF" id="PIRSF018266">
    <property type="entry name" value="FecR"/>
    <property type="match status" value="1"/>
</dbReference>
<evidence type="ECO:0000259" key="2">
    <source>
        <dbReference type="Pfam" id="PF16220"/>
    </source>
</evidence>
<accession>A0A422QK56</accession>
<sequence length="356" mass="38357">MPPLPDPAGEDALYAAAAEWQVRRQDGLNDDEEAAFQAWLAADDRRQAAYARMDDVWRGLGELPAAAVAQLSVPSRALPASSREPARRGWLQGGLQAWRDLARPMATAVLAVGVLGAGWLGWQHWQAQPLFSEVYATARGQSMDVTLPDGSVLKLDTATRVEVTLYRDRRQVRLPKGQAMFTVRADAAQPFDVLTEQVRVTVVGTRFSVRNTRAGLGQDSVAVQVESGRVRVSMLEGGRPSGAPVLLGAGQYVQTGAAGQLAAVETRPTRGAMLWREGRVNFDNTPLAQAVAEFERYGATRLVIRDPAVAALRVNGSFDLRRADAFGKALPLVLPVRLLRAGGETEIAAGQAASKK</sequence>
<evidence type="ECO:0000259" key="1">
    <source>
        <dbReference type="Pfam" id="PF04773"/>
    </source>
</evidence>